<proteinExistence type="predicted"/>
<name>D4DDB2_TRIVH</name>
<evidence type="ECO:0000313" key="2">
    <source>
        <dbReference type="EMBL" id="EFE40168.1"/>
    </source>
</evidence>
<gene>
    <name evidence="2" type="ORF">TRV_05120</name>
</gene>
<accession>D4DDB2</accession>
<organism evidence="2 3">
    <name type="scientific">Trichophyton verrucosum (strain HKI 0517)</name>
    <dbReference type="NCBI Taxonomy" id="663202"/>
    <lineage>
        <taxon>Eukaryota</taxon>
        <taxon>Fungi</taxon>
        <taxon>Dikarya</taxon>
        <taxon>Ascomycota</taxon>
        <taxon>Pezizomycotina</taxon>
        <taxon>Eurotiomycetes</taxon>
        <taxon>Eurotiomycetidae</taxon>
        <taxon>Onygenales</taxon>
        <taxon>Arthrodermataceae</taxon>
        <taxon>Trichophyton</taxon>
    </lineage>
</organism>
<protein>
    <submittedName>
        <fullName evidence="2">Uncharacterized protein</fullName>
    </submittedName>
</protein>
<feature type="transmembrane region" description="Helical" evidence="1">
    <location>
        <begin position="38"/>
        <end position="60"/>
    </location>
</feature>
<dbReference type="AlphaFoldDB" id="D4DDB2"/>
<keyword evidence="1" id="KW-1133">Transmembrane helix</keyword>
<keyword evidence="3" id="KW-1185">Reference proteome</keyword>
<dbReference type="HOGENOM" id="CLU_2198903_0_0_1"/>
<dbReference type="RefSeq" id="XP_003020786.1">
    <property type="nucleotide sequence ID" value="XM_003020740.1"/>
</dbReference>
<comment type="caution">
    <text evidence="2">The sequence shown here is derived from an EMBL/GenBank/DDBJ whole genome shotgun (WGS) entry which is preliminary data.</text>
</comment>
<reference evidence="3" key="1">
    <citation type="journal article" date="2011" name="Genome Biol.">
        <title>Comparative and functional genomics provide insights into the pathogenicity of dermatophytic fungi.</title>
        <authorList>
            <person name="Burmester A."/>
            <person name="Shelest E."/>
            <person name="Gloeckner G."/>
            <person name="Heddergott C."/>
            <person name="Schindler S."/>
            <person name="Staib P."/>
            <person name="Heidel A."/>
            <person name="Felder M."/>
            <person name="Petzold A."/>
            <person name="Szafranski K."/>
            <person name="Feuermann M."/>
            <person name="Pedruzzi I."/>
            <person name="Priebe S."/>
            <person name="Groth M."/>
            <person name="Winkler R."/>
            <person name="Li W."/>
            <person name="Kniemeyer O."/>
            <person name="Schroeckh V."/>
            <person name="Hertweck C."/>
            <person name="Hube B."/>
            <person name="White T.C."/>
            <person name="Platzer M."/>
            <person name="Guthke R."/>
            <person name="Heitman J."/>
            <person name="Woestemeyer J."/>
            <person name="Zipfel P.F."/>
            <person name="Monod M."/>
            <person name="Brakhage A.A."/>
        </authorList>
    </citation>
    <scope>NUCLEOTIDE SEQUENCE [LARGE SCALE GENOMIC DNA]</scope>
    <source>
        <strain evidence="3">HKI 0517</strain>
    </source>
</reference>
<keyword evidence="1" id="KW-0472">Membrane</keyword>
<dbReference type="KEGG" id="tve:TRV_05120"/>
<sequence length="108" mass="12115">MSREKLLLAGLHAWRRIGRLRSYSCHCHAAPHRGQPWLGLYPLLLLLLLLLLLFVSLASYHRLLYSAPPKYLPLCPVHANTGALGRRLPIALQAVLGKKLTGCLKMEN</sequence>
<dbReference type="GeneID" id="9577537"/>
<keyword evidence="1" id="KW-0812">Transmembrane</keyword>
<dbReference type="Proteomes" id="UP000008383">
    <property type="component" value="Unassembled WGS sequence"/>
</dbReference>
<dbReference type="EMBL" id="ACYE01000260">
    <property type="protein sequence ID" value="EFE40168.1"/>
    <property type="molecule type" value="Genomic_DNA"/>
</dbReference>
<evidence type="ECO:0000313" key="3">
    <source>
        <dbReference type="Proteomes" id="UP000008383"/>
    </source>
</evidence>
<evidence type="ECO:0000256" key="1">
    <source>
        <dbReference type="SAM" id="Phobius"/>
    </source>
</evidence>